<evidence type="ECO:0008006" key="12">
    <source>
        <dbReference type="Google" id="ProtNLM"/>
    </source>
</evidence>
<dbReference type="GO" id="GO:0000428">
    <property type="term" value="C:DNA-directed RNA polymerase complex"/>
    <property type="evidence" value="ECO:0007669"/>
    <property type="project" value="UniProtKB-KW"/>
</dbReference>
<dbReference type="PANTHER" id="PTHR12873">
    <property type="entry name" value="T7-LIKE MITOCHONDRIAL DNA HELICASE"/>
    <property type="match status" value="1"/>
</dbReference>
<dbReference type="GO" id="GO:0043139">
    <property type="term" value="F:5'-3' DNA helicase activity"/>
    <property type="evidence" value="ECO:0007669"/>
    <property type="project" value="InterPro"/>
</dbReference>
<keyword evidence="4" id="KW-0548">Nucleotidyltransferase</keyword>
<accession>A0AAD2D7R0</accession>
<dbReference type="InterPro" id="IPR007694">
    <property type="entry name" value="DNA_helicase_DnaB-like_C"/>
</dbReference>
<reference evidence="10" key="1">
    <citation type="submission" date="2023-07" db="EMBL/GenBank/DDBJ databases">
        <authorList>
            <consortium name="AG Swart"/>
            <person name="Singh M."/>
            <person name="Singh A."/>
            <person name="Seah K."/>
            <person name="Emmerich C."/>
        </authorList>
    </citation>
    <scope>NUCLEOTIDE SEQUENCE</scope>
    <source>
        <strain evidence="10">DP1</strain>
    </source>
</reference>
<dbReference type="Gene3D" id="3.90.580.10">
    <property type="entry name" value="Zinc finger, CHC2-type domain"/>
    <property type="match status" value="1"/>
</dbReference>
<dbReference type="SUPFAM" id="SSF56731">
    <property type="entry name" value="DNA primase core"/>
    <property type="match status" value="1"/>
</dbReference>
<evidence type="ECO:0000256" key="5">
    <source>
        <dbReference type="ARBA" id="ARBA00022705"/>
    </source>
</evidence>
<dbReference type="Gene3D" id="3.40.50.300">
    <property type="entry name" value="P-loop containing nucleotide triphosphate hydrolases"/>
    <property type="match status" value="1"/>
</dbReference>
<evidence type="ECO:0000259" key="9">
    <source>
        <dbReference type="PROSITE" id="PS51199"/>
    </source>
</evidence>
<dbReference type="Gene3D" id="3.40.1360.10">
    <property type="match status" value="1"/>
</dbReference>
<feature type="region of interest" description="Disordered" evidence="7">
    <location>
        <begin position="874"/>
        <end position="902"/>
    </location>
</feature>
<dbReference type="GO" id="GO:0008270">
    <property type="term" value="F:zinc ion binding"/>
    <property type="evidence" value="ECO:0007669"/>
    <property type="project" value="InterPro"/>
</dbReference>
<dbReference type="AlphaFoldDB" id="A0AAD2D7R0"/>
<dbReference type="PROSITE" id="PS51199">
    <property type="entry name" value="SF4_HELICASE"/>
    <property type="match status" value="1"/>
</dbReference>
<dbReference type="CDD" id="cd01122">
    <property type="entry name" value="Twinkle_C"/>
    <property type="match status" value="1"/>
</dbReference>
<dbReference type="SMART" id="SM00493">
    <property type="entry name" value="TOPRIM"/>
    <property type="match status" value="1"/>
</dbReference>
<keyword evidence="3" id="KW-0808">Transferase</keyword>
<keyword evidence="11" id="KW-1185">Reference proteome</keyword>
<keyword evidence="5" id="KW-0235">DNA replication</keyword>
<keyword evidence="2" id="KW-0639">Primosome</keyword>
<dbReference type="PROSITE" id="PS50880">
    <property type="entry name" value="TOPRIM"/>
    <property type="match status" value="1"/>
</dbReference>
<dbReference type="InterPro" id="IPR036977">
    <property type="entry name" value="DNA_primase_Znf_CHC2"/>
</dbReference>
<protein>
    <recommendedName>
        <fullName evidence="12">SF4 helicase domain-containing protein</fullName>
    </recommendedName>
</protein>
<evidence type="ECO:0000256" key="6">
    <source>
        <dbReference type="ARBA" id="ARBA00023163"/>
    </source>
</evidence>
<dbReference type="GO" id="GO:0003697">
    <property type="term" value="F:single-stranded DNA binding"/>
    <property type="evidence" value="ECO:0007669"/>
    <property type="project" value="InterPro"/>
</dbReference>
<name>A0AAD2D7R0_EUPCR</name>
<evidence type="ECO:0000256" key="7">
    <source>
        <dbReference type="SAM" id="MobiDB-lite"/>
    </source>
</evidence>
<gene>
    <name evidence="10" type="ORF">ECRASSUSDP1_LOCUS24135</name>
</gene>
<feature type="domain" description="SF4 helicase" evidence="9">
    <location>
        <begin position="471"/>
        <end position="718"/>
    </location>
</feature>
<dbReference type="InterPro" id="IPR027417">
    <property type="entry name" value="P-loop_NTPase"/>
</dbReference>
<proteinExistence type="predicted"/>
<dbReference type="InterPro" id="IPR034154">
    <property type="entry name" value="TOPRIM_DnaG/twinkle"/>
</dbReference>
<dbReference type="Pfam" id="PF13481">
    <property type="entry name" value="AAA_25"/>
    <property type="match status" value="1"/>
</dbReference>
<dbReference type="GO" id="GO:0016779">
    <property type="term" value="F:nucleotidyltransferase activity"/>
    <property type="evidence" value="ECO:0007669"/>
    <property type="project" value="UniProtKB-KW"/>
</dbReference>
<sequence>MMFLRAIKVTPLTLPLRCSSINLTQLPLSRSFKPTTSNIRSFSIKNRSKILNIINKRSSFELKDLSTPSQSHKAVPLSESWNLKISDTDAYTSSHFRLRPGEVEQMLNSLRMEYKISGDQVKVKFCPLCPKDHKHDPTNMFTCNIQRHIGVFHCFRCGSKGSWFDFKRLVTGNISVENYNSGTIALSSAYSNYHQDPNFDPDYALNAYQELFNTNNNSIDYLTRKNNGGRGLSEETLQFYRVGCKQEKFRQLDGTYDYEECMVFPIYAKRSTPRARNSVPNKRYDEESLPNAENIINHNPEYQCIKLKLRALSNKSKQRFNPAGISATGLFGLNTVPAEAKAIVITEGEFDAMAVHQATGMPAVSLPNGAHSLPPVILPWLEKYEKIYLWLDNDEAGQSAVEKFSQKLGKGRTLIVKAPMNGDQSFKDANETLIGEGDLMSCIRKAKSLNEENIIGIRDMTEDIISRLFYFEEMKGTQSGYFKWYNNILKGFRKGELTIFTGPTGSGKTTFLSQLSLDFLERGIPTLWGSFEVKNEILASTMIQQYSKNDTAKMTKNDLKDIIEEMGDLPLYFMKFFGSTDLDVLFNTLDYAVYTYDIGHIVLDNLQFMISGQGRGASKFDIQDGVISGLRRFATEKNVHITIVIHPKKVDDDDELTIASVFGSAKATQESDNIMIMQNKHRFRYIDIRKNRFDGSIGRVPIGFDRSTKRYFELSRKEEESFYRENVTMKDIISVRLAEFGTTEPYLLDDTRNATPVQTNDYVDRKERMPKMIKEPEVARQAKTEQEIQKAREFKALDKQKMNQILASDIASSKPIEEDKQQKESRVKEFEKIKKKLQSNPAVPDLSIDNEYNKLASLEDEFDLDLEIPDTISSHHAHNEYIGSDDEKLYPKSTKMSDPSNLYNSDYEILTEVSDFSDWPDDS</sequence>
<evidence type="ECO:0000256" key="3">
    <source>
        <dbReference type="ARBA" id="ARBA00022679"/>
    </source>
</evidence>
<keyword evidence="1" id="KW-0240">DNA-directed RNA polymerase</keyword>
<evidence type="ECO:0000256" key="4">
    <source>
        <dbReference type="ARBA" id="ARBA00022695"/>
    </source>
</evidence>
<comment type="caution">
    <text evidence="10">The sequence shown here is derived from an EMBL/GenBank/DDBJ whole genome shotgun (WGS) entry which is preliminary data.</text>
</comment>
<evidence type="ECO:0000313" key="10">
    <source>
        <dbReference type="EMBL" id="CAI2382656.1"/>
    </source>
</evidence>
<evidence type="ECO:0000313" key="11">
    <source>
        <dbReference type="Proteomes" id="UP001295684"/>
    </source>
</evidence>
<dbReference type="GO" id="GO:0006269">
    <property type="term" value="P:DNA replication, synthesis of primer"/>
    <property type="evidence" value="ECO:0007669"/>
    <property type="project" value="UniProtKB-KW"/>
</dbReference>
<dbReference type="EMBL" id="CAMPGE010024840">
    <property type="protein sequence ID" value="CAI2382656.1"/>
    <property type="molecule type" value="Genomic_DNA"/>
</dbReference>
<dbReference type="Pfam" id="PF13155">
    <property type="entry name" value="Toprim_2"/>
    <property type="match status" value="1"/>
</dbReference>
<dbReference type="InterPro" id="IPR006171">
    <property type="entry name" value="TOPRIM_dom"/>
</dbReference>
<evidence type="ECO:0000256" key="2">
    <source>
        <dbReference type="ARBA" id="ARBA00022515"/>
    </source>
</evidence>
<dbReference type="PANTHER" id="PTHR12873:SF0">
    <property type="entry name" value="TWINKLE MTDNA HELICASE"/>
    <property type="match status" value="1"/>
</dbReference>
<evidence type="ECO:0000256" key="1">
    <source>
        <dbReference type="ARBA" id="ARBA00022478"/>
    </source>
</evidence>
<dbReference type="InterPro" id="IPR027032">
    <property type="entry name" value="Twinkle-like"/>
</dbReference>
<evidence type="ECO:0000259" key="8">
    <source>
        <dbReference type="PROSITE" id="PS50880"/>
    </source>
</evidence>
<dbReference type="Proteomes" id="UP001295684">
    <property type="component" value="Unassembled WGS sequence"/>
</dbReference>
<dbReference type="GO" id="GO:0005524">
    <property type="term" value="F:ATP binding"/>
    <property type="evidence" value="ECO:0007669"/>
    <property type="project" value="InterPro"/>
</dbReference>
<dbReference type="SUPFAM" id="SSF52540">
    <property type="entry name" value="P-loop containing nucleoside triphosphate hydrolases"/>
    <property type="match status" value="1"/>
</dbReference>
<keyword evidence="6" id="KW-0804">Transcription</keyword>
<organism evidence="10 11">
    <name type="scientific">Euplotes crassus</name>
    <dbReference type="NCBI Taxonomy" id="5936"/>
    <lineage>
        <taxon>Eukaryota</taxon>
        <taxon>Sar</taxon>
        <taxon>Alveolata</taxon>
        <taxon>Ciliophora</taxon>
        <taxon>Intramacronucleata</taxon>
        <taxon>Spirotrichea</taxon>
        <taxon>Hypotrichia</taxon>
        <taxon>Euplotida</taxon>
        <taxon>Euplotidae</taxon>
        <taxon>Moneuplotes</taxon>
    </lineage>
</organism>
<dbReference type="CDD" id="cd01029">
    <property type="entry name" value="TOPRIM_primases"/>
    <property type="match status" value="1"/>
</dbReference>
<feature type="domain" description="Toprim" evidence="8">
    <location>
        <begin position="341"/>
        <end position="419"/>
    </location>
</feature>